<comment type="caution">
    <text evidence="1">The sequence shown here is derived from an EMBL/GenBank/DDBJ whole genome shotgun (WGS) entry which is preliminary data.</text>
</comment>
<dbReference type="Proteomes" id="UP000735302">
    <property type="component" value="Unassembled WGS sequence"/>
</dbReference>
<dbReference type="AlphaFoldDB" id="A0AAV4BWT3"/>
<protein>
    <submittedName>
        <fullName evidence="1">Pleckstrin homology domain-containing family a member 5-like isoform x9</fullName>
    </submittedName>
</protein>
<evidence type="ECO:0000313" key="2">
    <source>
        <dbReference type="Proteomes" id="UP000735302"/>
    </source>
</evidence>
<sequence>MKVLEMKVIVRACRNGTLIPITTTTTTTIIITTSTSSSFLGRLGLPLARKSLRGWRVVTTRTKLSFVRLIKFSSNHHATDTAVPGTADPVTTDHVNADPVTADPVTVVPIAAVPVTADPVTADPVAAPVAGGPAAGVVLRYWFFLVSAFSATLHRWISPLDWFYL</sequence>
<evidence type="ECO:0000313" key="1">
    <source>
        <dbReference type="EMBL" id="GFO23259.1"/>
    </source>
</evidence>
<proteinExistence type="predicted"/>
<reference evidence="1 2" key="1">
    <citation type="journal article" date="2021" name="Elife">
        <title>Chloroplast acquisition without the gene transfer in kleptoplastic sea slugs, Plakobranchus ocellatus.</title>
        <authorList>
            <person name="Maeda T."/>
            <person name="Takahashi S."/>
            <person name="Yoshida T."/>
            <person name="Shimamura S."/>
            <person name="Takaki Y."/>
            <person name="Nagai Y."/>
            <person name="Toyoda A."/>
            <person name="Suzuki Y."/>
            <person name="Arimoto A."/>
            <person name="Ishii H."/>
            <person name="Satoh N."/>
            <person name="Nishiyama T."/>
            <person name="Hasebe M."/>
            <person name="Maruyama T."/>
            <person name="Minagawa J."/>
            <person name="Obokata J."/>
            <person name="Shigenobu S."/>
        </authorList>
    </citation>
    <scope>NUCLEOTIDE SEQUENCE [LARGE SCALE GENOMIC DNA]</scope>
</reference>
<name>A0AAV4BWT3_9GAST</name>
<keyword evidence="2" id="KW-1185">Reference proteome</keyword>
<organism evidence="1 2">
    <name type="scientific">Plakobranchus ocellatus</name>
    <dbReference type="NCBI Taxonomy" id="259542"/>
    <lineage>
        <taxon>Eukaryota</taxon>
        <taxon>Metazoa</taxon>
        <taxon>Spiralia</taxon>
        <taxon>Lophotrochozoa</taxon>
        <taxon>Mollusca</taxon>
        <taxon>Gastropoda</taxon>
        <taxon>Heterobranchia</taxon>
        <taxon>Euthyneura</taxon>
        <taxon>Panpulmonata</taxon>
        <taxon>Sacoglossa</taxon>
        <taxon>Placobranchoidea</taxon>
        <taxon>Plakobranchidae</taxon>
        <taxon>Plakobranchus</taxon>
    </lineage>
</organism>
<gene>
    <name evidence="1" type="ORF">PoB_004976400</name>
</gene>
<accession>A0AAV4BWT3</accession>
<dbReference type="EMBL" id="BLXT01005502">
    <property type="protein sequence ID" value="GFO23259.1"/>
    <property type="molecule type" value="Genomic_DNA"/>
</dbReference>